<name>A0ABT5R0W8_9GAMM</name>
<protein>
    <recommendedName>
        <fullName evidence="1">DNA-directed DNA polymerase</fullName>
        <ecNumber evidence="1">2.7.7.7</ecNumber>
    </recommendedName>
</protein>
<evidence type="ECO:0000256" key="2">
    <source>
        <dbReference type="ARBA" id="ARBA00022722"/>
    </source>
</evidence>
<dbReference type="InterPro" id="IPR036397">
    <property type="entry name" value="RNaseH_sf"/>
</dbReference>
<evidence type="ECO:0000313" key="7">
    <source>
        <dbReference type="Proteomes" id="UP001149400"/>
    </source>
</evidence>
<dbReference type="InterPro" id="IPR013520">
    <property type="entry name" value="Ribonucl_H"/>
</dbReference>
<keyword evidence="2" id="KW-0540">Nuclease</keyword>
<accession>A0ABT5R0W8</accession>
<keyword evidence="3 6" id="KW-0378">Hydrolase</keyword>
<dbReference type="Gene3D" id="3.30.420.10">
    <property type="entry name" value="Ribonuclease H-like superfamily/Ribonuclease H"/>
    <property type="match status" value="1"/>
</dbReference>
<dbReference type="SUPFAM" id="SSF53098">
    <property type="entry name" value="Ribonuclease H-like"/>
    <property type="match status" value="1"/>
</dbReference>
<dbReference type="GO" id="GO:0004527">
    <property type="term" value="F:exonuclease activity"/>
    <property type="evidence" value="ECO:0007669"/>
    <property type="project" value="UniProtKB-KW"/>
</dbReference>
<dbReference type="Proteomes" id="UP001149400">
    <property type="component" value="Unassembled WGS sequence"/>
</dbReference>
<evidence type="ECO:0000256" key="1">
    <source>
        <dbReference type="ARBA" id="ARBA00012417"/>
    </source>
</evidence>
<dbReference type="InterPro" id="IPR012337">
    <property type="entry name" value="RNaseH-like_sf"/>
</dbReference>
<dbReference type="CDD" id="cd06127">
    <property type="entry name" value="DEDDh"/>
    <property type="match status" value="1"/>
</dbReference>
<proteinExistence type="predicted"/>
<evidence type="ECO:0000256" key="4">
    <source>
        <dbReference type="ARBA" id="ARBA00049244"/>
    </source>
</evidence>
<organism evidence="6 7">
    <name type="scientific">Enterovibrio gelatinilyticus</name>
    <dbReference type="NCBI Taxonomy" id="2899819"/>
    <lineage>
        <taxon>Bacteria</taxon>
        <taxon>Pseudomonadati</taxon>
        <taxon>Pseudomonadota</taxon>
        <taxon>Gammaproteobacteria</taxon>
        <taxon>Vibrionales</taxon>
        <taxon>Vibrionaceae</taxon>
        <taxon>Enterovibrio</taxon>
    </lineage>
</organism>
<reference evidence="6" key="1">
    <citation type="submission" date="2021-12" db="EMBL/GenBank/DDBJ databases">
        <title>Enterovibrio ZSDZ35 sp. nov. and Enterovibrio ZSDZ42 sp. nov., isolated from coastal seawater in Qingdao.</title>
        <authorList>
            <person name="Zhang P."/>
        </authorList>
    </citation>
    <scope>NUCLEOTIDE SEQUENCE</scope>
    <source>
        <strain evidence="6">ZSDZ42</strain>
    </source>
</reference>
<feature type="domain" description="Exonuclease" evidence="5">
    <location>
        <begin position="8"/>
        <end position="175"/>
    </location>
</feature>
<dbReference type="PANTHER" id="PTHR30231">
    <property type="entry name" value="DNA POLYMERASE III SUBUNIT EPSILON"/>
    <property type="match status" value="1"/>
</dbReference>
<evidence type="ECO:0000313" key="6">
    <source>
        <dbReference type="EMBL" id="MDD1793908.1"/>
    </source>
</evidence>
<gene>
    <name evidence="6" type="ORF">LRP50_12260</name>
</gene>
<keyword evidence="7" id="KW-1185">Reference proteome</keyword>
<dbReference type="EC" id="2.7.7.7" evidence="1"/>
<dbReference type="EMBL" id="JAJUBC010000012">
    <property type="protein sequence ID" value="MDD1793908.1"/>
    <property type="molecule type" value="Genomic_DNA"/>
</dbReference>
<evidence type="ECO:0000256" key="3">
    <source>
        <dbReference type="ARBA" id="ARBA00022839"/>
    </source>
</evidence>
<dbReference type="RefSeq" id="WP_274164752.1">
    <property type="nucleotide sequence ID" value="NZ_JAJUBC010000012.1"/>
</dbReference>
<comment type="catalytic activity">
    <reaction evidence="4">
        <text>DNA(n) + a 2'-deoxyribonucleoside 5'-triphosphate = DNA(n+1) + diphosphate</text>
        <dbReference type="Rhea" id="RHEA:22508"/>
        <dbReference type="Rhea" id="RHEA-COMP:17339"/>
        <dbReference type="Rhea" id="RHEA-COMP:17340"/>
        <dbReference type="ChEBI" id="CHEBI:33019"/>
        <dbReference type="ChEBI" id="CHEBI:61560"/>
        <dbReference type="ChEBI" id="CHEBI:173112"/>
        <dbReference type="EC" id="2.7.7.7"/>
    </reaction>
</comment>
<dbReference type="SMART" id="SM00479">
    <property type="entry name" value="EXOIII"/>
    <property type="match status" value="1"/>
</dbReference>
<dbReference type="PANTHER" id="PTHR30231:SF37">
    <property type="entry name" value="EXODEOXYRIBONUCLEASE 10"/>
    <property type="match status" value="1"/>
</dbReference>
<evidence type="ECO:0000259" key="5">
    <source>
        <dbReference type="SMART" id="SM00479"/>
    </source>
</evidence>
<dbReference type="NCBIfam" id="TIGR00573">
    <property type="entry name" value="dnaq"/>
    <property type="match status" value="1"/>
</dbReference>
<keyword evidence="3 6" id="KW-0269">Exonuclease</keyword>
<dbReference type="Pfam" id="PF00929">
    <property type="entry name" value="RNase_T"/>
    <property type="match status" value="1"/>
</dbReference>
<dbReference type="InterPro" id="IPR006054">
    <property type="entry name" value="DnaQ"/>
</dbReference>
<sequence length="211" mass="23299">MSSSPANSVIVLDFETTGLSPNMGDRAIEIGAVKLVNGEVIDTFQALMNPGFRVSSFIEGYTGITNNMLRTAASCDDVMAEFCDFIEGSNLVAHNASFDKRFLDAELERLNLGYSGQFACSMLIARRLIQDAPSHKLGELVRFKHIDNDGVFHRALADAQMTAKLWLLMLEELEQQHIANPNFGFMQTISKTSKQAMGGLFQKIRGNQTGR</sequence>
<comment type="caution">
    <text evidence="6">The sequence shown here is derived from an EMBL/GenBank/DDBJ whole genome shotgun (WGS) entry which is preliminary data.</text>
</comment>